<comment type="caution">
    <text evidence="1">The sequence shown here is derived from an EMBL/GenBank/DDBJ whole genome shotgun (WGS) entry which is preliminary data.</text>
</comment>
<gene>
    <name evidence="1" type="ORF">LCGC14_2481690</name>
</gene>
<evidence type="ECO:0000313" key="1">
    <source>
        <dbReference type="EMBL" id="KKL17822.1"/>
    </source>
</evidence>
<accession>A0A0F9BV69</accession>
<reference evidence="1" key="1">
    <citation type="journal article" date="2015" name="Nature">
        <title>Complex archaea that bridge the gap between prokaryotes and eukaryotes.</title>
        <authorList>
            <person name="Spang A."/>
            <person name="Saw J.H."/>
            <person name="Jorgensen S.L."/>
            <person name="Zaremba-Niedzwiedzka K."/>
            <person name="Martijn J."/>
            <person name="Lind A.E."/>
            <person name="van Eijk R."/>
            <person name="Schleper C."/>
            <person name="Guy L."/>
            <person name="Ettema T.J."/>
        </authorList>
    </citation>
    <scope>NUCLEOTIDE SEQUENCE</scope>
</reference>
<sequence>MSDSLVLERNGFAYITARAEVVPDPTQLPRELASAMEGKTLSPHLVWISGRYVQGEKLNRNGQFWTTDDLKAGEQSVQHTPLNVLHQWDRPVGTFVETKMVHREAADATSELLPEIQALSVLWSNIFPQLADRVKEAHAEGKLWYSMECIGEAKQCLTCDRTFEWSAASYCEHLEGSKTAPRRFINPVFLGGALIYPPAEPGWVDADIEELAKATREFADRDPQIPGDLTDRQRDSLLHLNMLSGVNS</sequence>
<protein>
    <submittedName>
        <fullName evidence="1">Uncharacterized protein</fullName>
    </submittedName>
</protein>
<name>A0A0F9BV69_9ZZZZ</name>
<dbReference type="AlphaFoldDB" id="A0A0F9BV69"/>
<dbReference type="EMBL" id="LAZR01039108">
    <property type="protein sequence ID" value="KKL17822.1"/>
    <property type="molecule type" value="Genomic_DNA"/>
</dbReference>
<proteinExistence type="predicted"/>
<organism evidence="1">
    <name type="scientific">marine sediment metagenome</name>
    <dbReference type="NCBI Taxonomy" id="412755"/>
    <lineage>
        <taxon>unclassified sequences</taxon>
        <taxon>metagenomes</taxon>
        <taxon>ecological metagenomes</taxon>
    </lineage>
</organism>